<dbReference type="CDD" id="cd00590">
    <property type="entry name" value="RRM_SF"/>
    <property type="match status" value="1"/>
</dbReference>
<dbReference type="InterPro" id="IPR040194">
    <property type="entry name" value="Cwf19-like"/>
</dbReference>
<dbReference type="Pfam" id="PF04677">
    <property type="entry name" value="CwfJ_C_1"/>
    <property type="match status" value="1"/>
</dbReference>
<dbReference type="EMBL" id="JBBJCI010000227">
    <property type="protein sequence ID" value="KAK7238959.1"/>
    <property type="molecule type" value="Genomic_DNA"/>
</dbReference>
<proteinExistence type="predicted"/>
<evidence type="ECO:0000256" key="2">
    <source>
        <dbReference type="SAM" id="MobiDB-lite"/>
    </source>
</evidence>
<dbReference type="PROSITE" id="PS50102">
    <property type="entry name" value="RRM"/>
    <property type="match status" value="1"/>
</dbReference>
<name>A0ABR1FUN3_AURAN</name>
<gene>
    <name evidence="4" type="ORF">SO694_00026338</name>
</gene>
<keyword evidence="5" id="KW-1185">Reference proteome</keyword>
<dbReference type="SUPFAM" id="SSF54197">
    <property type="entry name" value="HIT-like"/>
    <property type="match status" value="1"/>
</dbReference>
<dbReference type="InterPro" id="IPR000504">
    <property type="entry name" value="RRM_dom"/>
</dbReference>
<dbReference type="InterPro" id="IPR012677">
    <property type="entry name" value="Nucleotide-bd_a/b_plait_sf"/>
</dbReference>
<feature type="domain" description="RRM" evidence="3">
    <location>
        <begin position="306"/>
        <end position="383"/>
    </location>
</feature>
<dbReference type="Gene3D" id="3.30.70.330">
    <property type="match status" value="1"/>
</dbReference>
<dbReference type="Pfam" id="PF00076">
    <property type="entry name" value="RRM_1"/>
    <property type="match status" value="1"/>
</dbReference>
<dbReference type="PANTHER" id="PTHR12072">
    <property type="entry name" value="CWF19, CELL CYCLE CONTROL PROTEIN"/>
    <property type="match status" value="1"/>
</dbReference>
<accession>A0ABR1FUN3</accession>
<dbReference type="SUPFAM" id="SSF54928">
    <property type="entry name" value="RNA-binding domain, RBD"/>
    <property type="match status" value="1"/>
</dbReference>
<evidence type="ECO:0000313" key="4">
    <source>
        <dbReference type="EMBL" id="KAK7238959.1"/>
    </source>
</evidence>
<feature type="region of interest" description="Disordered" evidence="2">
    <location>
        <begin position="276"/>
        <end position="305"/>
    </location>
</feature>
<evidence type="ECO:0000256" key="1">
    <source>
        <dbReference type="PROSITE-ProRule" id="PRU00176"/>
    </source>
</evidence>
<sequence length="616" mass="64555">MKILCCGDVEGRFEETFKRVAKIEAANGPFDALFCVGAFFAGDAVTEVPEAPVPTWVLELPAGSAVAAGDSLGPNVTYLGACGVTTVSERAGGSGAKVMSVAFAGGAGSVAGLLDACGAPGFMGCDVFLSSDWPRGCDVGADDAAVTSLRDLGVYAHAVGSDRVAEAAVACRPRYHFAGTHGAFWARAPYRNARDPPAHRKSHVTRFVALGQAARSKDKRRKWLHAVDVDPIPYCALAALAAEPAGCTDSPYVCLGPSVAPTPRMAALAADEARDSAKRKNAPSALRWGDVSGGGKRPRRDEGASTTLFVGGLPPYCDDAKLAETLRAALGDVDLAGARAPPGKGYGFADFGARDDAAKALDRLLAAGLAIDGRRLTVDWGTATAPANAAPQRYPDDARRECWFCLASPGCETHLVAAVKDACYVCQPKGPLVDAHALVVPIAHASTRAGLEPAVRDEMDATADGLAATFRAKLAGAHTVAFERVADTKKGVYHVHRQVIPVPRRGDGDAAKLLADFRDAADRGRFALAPVDGPFLPPADARVFLLDVYDGDSGAKTRLACVQAKDAPDRFAPLHFGRDLLARALGEPHKAHWKACEKSKQDETALCERLKGLISE</sequence>
<reference evidence="4 5" key="1">
    <citation type="submission" date="2024-03" db="EMBL/GenBank/DDBJ databases">
        <title>Aureococcus anophagefferens CCMP1851 and Kratosvirus quantuckense: Draft genome of a second virus-susceptible host strain in the model system.</title>
        <authorList>
            <person name="Chase E."/>
            <person name="Truchon A.R."/>
            <person name="Schepens W."/>
            <person name="Wilhelm S.W."/>
        </authorList>
    </citation>
    <scope>NUCLEOTIDE SEQUENCE [LARGE SCALE GENOMIC DNA]</scope>
    <source>
        <strain evidence="4 5">CCMP1851</strain>
    </source>
</reference>
<keyword evidence="1" id="KW-0694">RNA-binding</keyword>
<protein>
    <submittedName>
        <fullName evidence="4">DNA binding protein</fullName>
    </submittedName>
</protein>
<dbReference type="Gene3D" id="3.30.428.10">
    <property type="entry name" value="HIT-like"/>
    <property type="match status" value="1"/>
</dbReference>
<evidence type="ECO:0000313" key="5">
    <source>
        <dbReference type="Proteomes" id="UP001363151"/>
    </source>
</evidence>
<evidence type="ECO:0000259" key="3">
    <source>
        <dbReference type="PROSITE" id="PS50102"/>
    </source>
</evidence>
<dbReference type="SMART" id="SM00360">
    <property type="entry name" value="RRM"/>
    <property type="match status" value="1"/>
</dbReference>
<comment type="caution">
    <text evidence="4">The sequence shown here is derived from an EMBL/GenBank/DDBJ whole genome shotgun (WGS) entry which is preliminary data.</text>
</comment>
<dbReference type="Proteomes" id="UP001363151">
    <property type="component" value="Unassembled WGS sequence"/>
</dbReference>
<dbReference type="CDD" id="cd07380">
    <property type="entry name" value="MPP_CWF19_N"/>
    <property type="match status" value="1"/>
</dbReference>
<dbReference type="InterPro" id="IPR006768">
    <property type="entry name" value="Cwf19-like_C_dom-1"/>
</dbReference>
<dbReference type="PANTHER" id="PTHR12072:SF4">
    <property type="entry name" value="CWF19-LIKE PROTEIN 1"/>
    <property type="match status" value="1"/>
</dbReference>
<organism evidence="4 5">
    <name type="scientific">Aureococcus anophagefferens</name>
    <name type="common">Harmful bloom alga</name>
    <dbReference type="NCBI Taxonomy" id="44056"/>
    <lineage>
        <taxon>Eukaryota</taxon>
        <taxon>Sar</taxon>
        <taxon>Stramenopiles</taxon>
        <taxon>Ochrophyta</taxon>
        <taxon>Pelagophyceae</taxon>
        <taxon>Pelagomonadales</taxon>
        <taxon>Pelagomonadaceae</taxon>
        <taxon>Aureococcus</taxon>
    </lineage>
</organism>
<dbReference type="InterPro" id="IPR035979">
    <property type="entry name" value="RBD_domain_sf"/>
</dbReference>
<dbReference type="InterPro" id="IPR036265">
    <property type="entry name" value="HIT-like_sf"/>
</dbReference>